<feature type="transmembrane region" description="Helical" evidence="12">
    <location>
        <begin position="304"/>
        <end position="324"/>
    </location>
</feature>
<protein>
    <submittedName>
        <fullName evidence="14">Sensor histidine kinase YpdA</fullName>
        <ecNumber evidence="14">2.7.13.3</ecNumber>
    </submittedName>
</protein>
<evidence type="ECO:0000256" key="7">
    <source>
        <dbReference type="ARBA" id="ARBA00022777"/>
    </source>
</evidence>
<name>A0A1E3AGJ7_9FIRM</name>
<dbReference type="EC" id="2.7.13.3" evidence="14"/>
<dbReference type="Pfam" id="PF00672">
    <property type="entry name" value="HAMP"/>
    <property type="match status" value="1"/>
</dbReference>
<sequence length="616" mass="69796">MYYKFTLAIIVIGLVPVVILSTFLANRMIEEYRKALRSNYEQAADYVAGSLETMLDTYNTASKMPYNYSYSIREGYVVKDYLYFDNLRQILSGEGYDSGEREEKRAGDMADFLEYVESVDSYISGTHFIVDNEALGRMDFHYSAYSTFFKDEERFEEAVRLEGLDKSSNQMMLVPTHATGYFSGLSAPVFTVARNYFDLRGEVGNTPYVGTLFIDVNVSRMERVFRTVNFSDKEIFYVVNDDGDCFYSSDGNAMGRNIKEELEGIRDTDRQLVLHSQKNGYGLHVMAVLDTAVAFGGIRSVQRMMYVFLAAACLVLLCGSLFFSRKLTRPIRNMMEKMSEVESGNFDIQLPVESRDEIGILSERFNQMSSALKAYINQSYVAAIKQTEAELTALKSQIYPHFLYNTLEIIRMTALENEDVRVSEMIEALSQQIHYLIGPVQDMVSLEKELDIVRKYVYLLNCRIDGKVQLMTEAPGAGRLFVPKLILQPIVENAYVHGIKPKKGVGSIMVEAAVNDREDGEKRILEITVMDNGVGMDQAALDQIQELLAGDEPGIKNEYNWQSIGMKNVHDRIRLLYGEEYGIRVTSTVGVGTMVRLLMPVTEREGQTDGKDDTGR</sequence>
<accession>A0A1E3AGJ7</accession>
<dbReference type="GO" id="GO:0000155">
    <property type="term" value="F:phosphorelay sensor kinase activity"/>
    <property type="evidence" value="ECO:0007669"/>
    <property type="project" value="InterPro"/>
</dbReference>
<dbReference type="GO" id="GO:0005886">
    <property type="term" value="C:plasma membrane"/>
    <property type="evidence" value="ECO:0007669"/>
    <property type="project" value="UniProtKB-SubCell"/>
</dbReference>
<dbReference type="Gene3D" id="6.10.340.10">
    <property type="match status" value="1"/>
</dbReference>
<keyword evidence="3" id="KW-0597">Phosphoprotein</keyword>
<dbReference type="Pfam" id="PF02518">
    <property type="entry name" value="HATPase_c"/>
    <property type="match status" value="1"/>
</dbReference>
<proteinExistence type="predicted"/>
<evidence type="ECO:0000256" key="6">
    <source>
        <dbReference type="ARBA" id="ARBA00022741"/>
    </source>
</evidence>
<keyword evidence="4 14" id="KW-0808">Transferase</keyword>
<comment type="caution">
    <text evidence="14">The sequence shown here is derived from an EMBL/GenBank/DDBJ whole genome shotgun (WGS) entry which is preliminary data.</text>
</comment>
<dbReference type="CDD" id="cd06225">
    <property type="entry name" value="HAMP"/>
    <property type="match status" value="1"/>
</dbReference>
<evidence type="ECO:0000256" key="11">
    <source>
        <dbReference type="ARBA" id="ARBA00023136"/>
    </source>
</evidence>
<dbReference type="SUPFAM" id="SSF158472">
    <property type="entry name" value="HAMP domain-like"/>
    <property type="match status" value="1"/>
</dbReference>
<keyword evidence="6" id="KW-0547">Nucleotide-binding</keyword>
<dbReference type="EMBL" id="MCGI01000006">
    <property type="protein sequence ID" value="ODM07878.1"/>
    <property type="molecule type" value="Genomic_DNA"/>
</dbReference>
<evidence type="ECO:0000256" key="4">
    <source>
        <dbReference type="ARBA" id="ARBA00022679"/>
    </source>
</evidence>
<dbReference type="GO" id="GO:0005524">
    <property type="term" value="F:ATP binding"/>
    <property type="evidence" value="ECO:0007669"/>
    <property type="project" value="UniProtKB-KW"/>
</dbReference>
<evidence type="ECO:0000256" key="8">
    <source>
        <dbReference type="ARBA" id="ARBA00022840"/>
    </source>
</evidence>
<keyword evidence="5 12" id="KW-0812">Transmembrane</keyword>
<dbReference type="InterPro" id="IPR050640">
    <property type="entry name" value="Bact_2-comp_sensor_kinase"/>
</dbReference>
<comment type="subcellular location">
    <subcellularLocation>
        <location evidence="1">Cell membrane</location>
        <topology evidence="1">Multi-pass membrane protein</topology>
    </subcellularLocation>
</comment>
<keyword evidence="9 12" id="KW-1133">Transmembrane helix</keyword>
<evidence type="ECO:0000256" key="3">
    <source>
        <dbReference type="ARBA" id="ARBA00022553"/>
    </source>
</evidence>
<reference evidence="14 15" key="1">
    <citation type="submission" date="2016-07" db="EMBL/GenBank/DDBJ databases">
        <title>Characterization of isolates of Eisenbergiella tayi derived from blood cultures, using whole genome sequencing.</title>
        <authorList>
            <person name="Burdz T."/>
            <person name="Wiebe D."/>
            <person name="Huynh C."/>
            <person name="Bernard K."/>
        </authorList>
    </citation>
    <scope>NUCLEOTIDE SEQUENCE [LARGE SCALE GENOMIC DNA]</scope>
    <source>
        <strain evidence="14 15">NML 120489</strain>
    </source>
</reference>
<evidence type="ECO:0000256" key="1">
    <source>
        <dbReference type="ARBA" id="ARBA00004651"/>
    </source>
</evidence>
<dbReference type="InterPro" id="IPR003594">
    <property type="entry name" value="HATPase_dom"/>
</dbReference>
<evidence type="ECO:0000256" key="5">
    <source>
        <dbReference type="ARBA" id="ARBA00022692"/>
    </source>
</evidence>
<evidence type="ECO:0000256" key="10">
    <source>
        <dbReference type="ARBA" id="ARBA00023012"/>
    </source>
</evidence>
<keyword evidence="10" id="KW-0902">Two-component regulatory system</keyword>
<dbReference type="PROSITE" id="PS50885">
    <property type="entry name" value="HAMP"/>
    <property type="match status" value="1"/>
</dbReference>
<dbReference type="PANTHER" id="PTHR34220:SF11">
    <property type="entry name" value="SENSOR PROTEIN KINASE HPTS"/>
    <property type="match status" value="1"/>
</dbReference>
<dbReference type="InterPro" id="IPR010559">
    <property type="entry name" value="Sig_transdc_His_kin_internal"/>
</dbReference>
<feature type="domain" description="HAMP" evidence="13">
    <location>
        <begin position="325"/>
        <end position="377"/>
    </location>
</feature>
<keyword evidence="11 12" id="KW-0472">Membrane</keyword>
<evidence type="ECO:0000256" key="12">
    <source>
        <dbReference type="SAM" id="Phobius"/>
    </source>
</evidence>
<evidence type="ECO:0000259" key="13">
    <source>
        <dbReference type="PROSITE" id="PS50885"/>
    </source>
</evidence>
<evidence type="ECO:0000313" key="14">
    <source>
        <dbReference type="EMBL" id="ODM07878.1"/>
    </source>
</evidence>
<keyword evidence="2" id="KW-1003">Cell membrane</keyword>
<dbReference type="InterPro" id="IPR036890">
    <property type="entry name" value="HATPase_C_sf"/>
</dbReference>
<dbReference type="InterPro" id="IPR003660">
    <property type="entry name" value="HAMP_dom"/>
</dbReference>
<dbReference type="Proteomes" id="UP000095003">
    <property type="component" value="Unassembled WGS sequence"/>
</dbReference>
<dbReference type="PANTHER" id="PTHR34220">
    <property type="entry name" value="SENSOR HISTIDINE KINASE YPDA"/>
    <property type="match status" value="1"/>
</dbReference>
<dbReference type="SUPFAM" id="SSF55874">
    <property type="entry name" value="ATPase domain of HSP90 chaperone/DNA topoisomerase II/histidine kinase"/>
    <property type="match status" value="1"/>
</dbReference>
<dbReference type="Pfam" id="PF06580">
    <property type="entry name" value="His_kinase"/>
    <property type="match status" value="1"/>
</dbReference>
<organism evidence="14 15">
    <name type="scientific">Eisenbergiella tayi</name>
    <dbReference type="NCBI Taxonomy" id="1432052"/>
    <lineage>
        <taxon>Bacteria</taxon>
        <taxon>Bacillati</taxon>
        <taxon>Bacillota</taxon>
        <taxon>Clostridia</taxon>
        <taxon>Lachnospirales</taxon>
        <taxon>Lachnospiraceae</taxon>
        <taxon>Eisenbergiella</taxon>
    </lineage>
</organism>
<evidence type="ECO:0000256" key="2">
    <source>
        <dbReference type="ARBA" id="ARBA00022475"/>
    </source>
</evidence>
<keyword evidence="8" id="KW-0067">ATP-binding</keyword>
<dbReference type="AlphaFoldDB" id="A0A1E3AGJ7"/>
<dbReference type="Gene3D" id="3.30.565.10">
    <property type="entry name" value="Histidine kinase-like ATPase, C-terminal domain"/>
    <property type="match status" value="1"/>
</dbReference>
<keyword evidence="7 14" id="KW-0418">Kinase</keyword>
<dbReference type="PATRIC" id="fig|1432052.3.peg.5764"/>
<dbReference type="SMART" id="SM00304">
    <property type="entry name" value="HAMP"/>
    <property type="match status" value="1"/>
</dbReference>
<feature type="transmembrane region" description="Helical" evidence="12">
    <location>
        <begin position="6"/>
        <end position="25"/>
    </location>
</feature>
<evidence type="ECO:0000313" key="15">
    <source>
        <dbReference type="Proteomes" id="UP000095003"/>
    </source>
</evidence>
<evidence type="ECO:0000256" key="9">
    <source>
        <dbReference type="ARBA" id="ARBA00022989"/>
    </source>
</evidence>
<gene>
    <name evidence="14" type="primary">ypdA_29</name>
    <name evidence="14" type="ORF">BEH84_05201</name>
</gene>